<proteinExistence type="predicted"/>
<name>A0ABS7A1L8_9DEIN</name>
<reference evidence="4 5" key="1">
    <citation type="submission" date="2021-07" db="EMBL/GenBank/DDBJ databases">
        <title>Thermus aquaticus gen. n. and sp. n., a nonsporulating extreme thermophile.</title>
        <authorList>
            <person name="Hu C.-J."/>
            <person name="Li W.-J."/>
            <person name="Xian W.-D."/>
        </authorList>
    </citation>
    <scope>NUCLEOTIDE SEQUENCE [LARGE SCALE GENOMIC DNA]</scope>
    <source>
        <strain evidence="4 5">SYSU G05001</strain>
    </source>
</reference>
<dbReference type="Pfam" id="PF11740">
    <property type="entry name" value="KfrA_N"/>
    <property type="match status" value="1"/>
</dbReference>
<feature type="coiled-coil region" evidence="1">
    <location>
        <begin position="100"/>
        <end position="208"/>
    </location>
</feature>
<evidence type="ECO:0000256" key="2">
    <source>
        <dbReference type="SAM" id="MobiDB-lite"/>
    </source>
</evidence>
<sequence length="242" mass="26630">MSEQNGQEQSNRTNRITLEDVAKALEALGITPAEASAGRIRTHLGRGSLTTIQRHLETLRGEQPSRQAMERRVLEEMKGLVPLLTALGESVVSGQYARLLDQYEEELGNAEATIEGLKAEVEALQNQNTALAATLEEQSQTLHQAIQEKDQTIEELRGEVARLTEALRNREETIRLQEARIRELEAAKEALGARIEALVDQLSTLKAAVIKGKEERDDEKPEAEGQGANPPLFGKGDAKPKP</sequence>
<keyword evidence="4" id="KW-0238">DNA-binding</keyword>
<keyword evidence="5" id="KW-1185">Reference proteome</keyword>
<feature type="region of interest" description="Disordered" evidence="2">
    <location>
        <begin position="212"/>
        <end position="242"/>
    </location>
</feature>
<evidence type="ECO:0000259" key="3">
    <source>
        <dbReference type="Pfam" id="PF11740"/>
    </source>
</evidence>
<protein>
    <submittedName>
        <fullName evidence="4">DNA-binding protein</fullName>
    </submittedName>
</protein>
<dbReference type="GO" id="GO:0003677">
    <property type="term" value="F:DNA binding"/>
    <property type="evidence" value="ECO:0007669"/>
    <property type="project" value="UniProtKB-KW"/>
</dbReference>
<evidence type="ECO:0000313" key="4">
    <source>
        <dbReference type="EMBL" id="MBW6396186.1"/>
    </source>
</evidence>
<dbReference type="Gene3D" id="1.10.287.1490">
    <property type="match status" value="1"/>
</dbReference>
<dbReference type="EMBL" id="JAHXRS010000039">
    <property type="protein sequence ID" value="MBW6396186.1"/>
    <property type="molecule type" value="Genomic_DNA"/>
</dbReference>
<organism evidence="4 5">
    <name type="scientific">Thermus brevis</name>
    <dbReference type="NCBI Taxonomy" id="2862456"/>
    <lineage>
        <taxon>Bacteria</taxon>
        <taxon>Thermotogati</taxon>
        <taxon>Deinococcota</taxon>
        <taxon>Deinococci</taxon>
        <taxon>Thermales</taxon>
        <taxon>Thermaceae</taxon>
        <taxon>Thermus</taxon>
    </lineage>
</organism>
<accession>A0ABS7A1L8</accession>
<evidence type="ECO:0000313" key="5">
    <source>
        <dbReference type="Proteomes" id="UP000724268"/>
    </source>
</evidence>
<gene>
    <name evidence="4" type="ORF">KZX47_13680</name>
</gene>
<comment type="caution">
    <text evidence="4">The sequence shown here is derived from an EMBL/GenBank/DDBJ whole genome shotgun (WGS) entry which is preliminary data.</text>
</comment>
<dbReference type="InterPro" id="IPR021104">
    <property type="entry name" value="KfrA_DNA-bd_N"/>
</dbReference>
<evidence type="ECO:0000256" key="1">
    <source>
        <dbReference type="SAM" id="Coils"/>
    </source>
</evidence>
<dbReference type="RefSeq" id="WP_219760585.1">
    <property type="nucleotide sequence ID" value="NZ_JAHXRS010000039.1"/>
</dbReference>
<dbReference type="Proteomes" id="UP000724268">
    <property type="component" value="Unassembled WGS sequence"/>
</dbReference>
<feature type="compositionally biased region" description="Basic and acidic residues" evidence="2">
    <location>
        <begin position="212"/>
        <end position="223"/>
    </location>
</feature>
<feature type="domain" description="KfrA N-terminal DNA-binding" evidence="3">
    <location>
        <begin position="19"/>
        <end position="127"/>
    </location>
</feature>
<keyword evidence="1" id="KW-0175">Coiled coil</keyword>